<protein>
    <recommendedName>
        <fullName evidence="4">MraY-like glycosyltransferase</fullName>
    </recommendedName>
</protein>
<gene>
    <name evidence="2" type="ORF">Rcae01_05462</name>
</gene>
<accession>A0ABP9VXU4</accession>
<evidence type="ECO:0000313" key="2">
    <source>
        <dbReference type="EMBL" id="GAA5509957.1"/>
    </source>
</evidence>
<feature type="transmembrane region" description="Helical" evidence="1">
    <location>
        <begin position="94"/>
        <end position="114"/>
    </location>
</feature>
<evidence type="ECO:0000256" key="1">
    <source>
        <dbReference type="SAM" id="Phobius"/>
    </source>
</evidence>
<comment type="caution">
    <text evidence="2">The sequence shown here is derived from an EMBL/GenBank/DDBJ whole genome shotgun (WGS) entry which is preliminary data.</text>
</comment>
<organism evidence="2 3">
    <name type="scientific">Novipirellula caenicola</name>
    <dbReference type="NCBI Taxonomy" id="1536901"/>
    <lineage>
        <taxon>Bacteria</taxon>
        <taxon>Pseudomonadati</taxon>
        <taxon>Planctomycetota</taxon>
        <taxon>Planctomycetia</taxon>
        <taxon>Pirellulales</taxon>
        <taxon>Pirellulaceae</taxon>
        <taxon>Novipirellula</taxon>
    </lineage>
</organism>
<feature type="transmembrane region" description="Helical" evidence="1">
    <location>
        <begin position="69"/>
        <end position="87"/>
    </location>
</feature>
<name>A0ABP9VXU4_9BACT</name>
<reference evidence="2 3" key="1">
    <citation type="submission" date="2024-02" db="EMBL/GenBank/DDBJ databases">
        <title>Rhodopirellula caenicola NBRC 110016.</title>
        <authorList>
            <person name="Ichikawa N."/>
            <person name="Katano-Makiyama Y."/>
            <person name="Hidaka K."/>
        </authorList>
    </citation>
    <scope>NUCLEOTIDE SEQUENCE [LARGE SCALE GENOMIC DNA]</scope>
    <source>
        <strain evidence="2 3">NBRC 110016</strain>
    </source>
</reference>
<keyword evidence="1" id="KW-1133">Transmembrane helix</keyword>
<dbReference type="Proteomes" id="UP001416858">
    <property type="component" value="Unassembled WGS sequence"/>
</dbReference>
<proteinExistence type="predicted"/>
<keyword evidence="1" id="KW-0812">Transmembrane</keyword>
<sequence>MRIGCEMLTRSPKLRFLLLLIASWIVMTTTHEVGHLIGGYLGGGTLQHAELRPWRLPHSHFAPDPHPLLTIWSGPLVGVLTPLLVAITIRNASVWFIANFCVLANGVYLAAAWFSGDPLLDTPRLLAAGASPLTIAIFCALTLIWGYPAFRASCTAILRPQLDEPSDCSNPKSL</sequence>
<feature type="transmembrane region" description="Helical" evidence="1">
    <location>
        <begin position="126"/>
        <end position="150"/>
    </location>
</feature>
<dbReference type="EMBL" id="BAABRO010000018">
    <property type="protein sequence ID" value="GAA5509957.1"/>
    <property type="molecule type" value="Genomic_DNA"/>
</dbReference>
<keyword evidence="1" id="KW-0472">Membrane</keyword>
<evidence type="ECO:0008006" key="4">
    <source>
        <dbReference type="Google" id="ProtNLM"/>
    </source>
</evidence>
<evidence type="ECO:0000313" key="3">
    <source>
        <dbReference type="Proteomes" id="UP001416858"/>
    </source>
</evidence>
<keyword evidence="3" id="KW-1185">Reference proteome</keyword>